<dbReference type="Proteomes" id="UP000607559">
    <property type="component" value="Unassembled WGS sequence"/>
</dbReference>
<name>A0A8J2XWJ8_9BACT</name>
<dbReference type="EMBL" id="BMJC01000006">
    <property type="protein sequence ID" value="GGB20529.1"/>
    <property type="molecule type" value="Genomic_DNA"/>
</dbReference>
<gene>
    <name evidence="1" type="ORF">GCM10011511_50320</name>
</gene>
<reference evidence="1" key="2">
    <citation type="submission" date="2020-09" db="EMBL/GenBank/DDBJ databases">
        <authorList>
            <person name="Sun Q."/>
            <person name="Zhou Y."/>
        </authorList>
    </citation>
    <scope>NUCLEOTIDE SEQUENCE</scope>
    <source>
        <strain evidence="1">CGMCC 1.15448</strain>
    </source>
</reference>
<dbReference type="AlphaFoldDB" id="A0A8J2XWJ8"/>
<protein>
    <submittedName>
        <fullName evidence="1">Uncharacterized protein</fullName>
    </submittedName>
</protein>
<comment type="caution">
    <text evidence="1">The sequence shown here is derived from an EMBL/GenBank/DDBJ whole genome shotgun (WGS) entry which is preliminary data.</text>
</comment>
<reference evidence="1" key="1">
    <citation type="journal article" date="2014" name="Int. J. Syst. Evol. Microbiol.">
        <title>Complete genome sequence of Corynebacterium casei LMG S-19264T (=DSM 44701T), isolated from a smear-ripened cheese.</title>
        <authorList>
            <consortium name="US DOE Joint Genome Institute (JGI-PGF)"/>
            <person name="Walter F."/>
            <person name="Albersmeier A."/>
            <person name="Kalinowski J."/>
            <person name="Ruckert C."/>
        </authorList>
    </citation>
    <scope>NUCLEOTIDE SEQUENCE</scope>
    <source>
        <strain evidence="1">CGMCC 1.15448</strain>
    </source>
</reference>
<evidence type="ECO:0000313" key="1">
    <source>
        <dbReference type="EMBL" id="GGB20529.1"/>
    </source>
</evidence>
<proteinExistence type="predicted"/>
<accession>A0A8J2XWJ8</accession>
<sequence length="93" mass="10703">MFSFARSRRNYMNADDAILDDVKAAILADTHFFLVGLGSGASHEHLKAILVRIRTRELQLIKEKGIMLTPVLWRILQNRIANRRPNDIIDTME</sequence>
<evidence type="ECO:0000313" key="2">
    <source>
        <dbReference type="Proteomes" id="UP000607559"/>
    </source>
</evidence>
<keyword evidence="2" id="KW-1185">Reference proteome</keyword>
<organism evidence="1 2">
    <name type="scientific">Puia dinghuensis</name>
    <dbReference type="NCBI Taxonomy" id="1792502"/>
    <lineage>
        <taxon>Bacteria</taxon>
        <taxon>Pseudomonadati</taxon>
        <taxon>Bacteroidota</taxon>
        <taxon>Chitinophagia</taxon>
        <taxon>Chitinophagales</taxon>
        <taxon>Chitinophagaceae</taxon>
        <taxon>Puia</taxon>
    </lineage>
</organism>